<comment type="similarity">
    <text evidence="2">Belongs to the CDP-glycerol glycerophosphotransferase family.</text>
</comment>
<evidence type="ECO:0000256" key="1">
    <source>
        <dbReference type="ARBA" id="ARBA00004202"/>
    </source>
</evidence>
<protein>
    <submittedName>
        <fullName evidence="8">CDP-glycerol glycerophosphotransferase</fullName>
    </submittedName>
</protein>
<sequence>MLNRLKLFKRQKKRRNYYLNIKQTDDILYISGQLNTETDTVSELWLKSRETEEWFLAGKIDPSPNFKFRIHLENLMEIIPDIEDYYDWYLTIQVPTKEISEKRYDKLSHSAEVVQQNGKEVFQYKIRLGRFQTTDIASTFSPYYIHGRKGILFVTKKGNLSLSVDMELKPSIRLQIDSIKRRGKEMEVHGQIFTRHSMIQQGNLLLKNRATNEEYLTSANFIYNQEETRKKFGLNRYSYQVIVPLTNGSNLLEEGIYDVFLQLKLNDLQEPYLVKLRRPTFRARYFAQDITKFIGNKGISVNPYYTFKASNLALEVLSYSAENLEYLQKLMRWSWLLRLVNKPKNIWLIGERPYKAQDTGYHFFKYVRENHPELPVYYVIDRDSPEAKNVEPYGNVVYFKSKEHIKLSLIAKRIISSHHADYLYPIRTQRFKRKVHALKIFLQHGVMGTKNMIANYGKNAPGFDTDIFLVSSDFEKAMIVNDFGYAPDQVYVTGLSRFDELLSDNVEEKRQLLIIPTWRDWILTEEDFLESEYYDRYKDLVKSESLRKLSEIYNFDIIFCLHPNMQLYTDYFRDSPYQVISQGEIDVQTLIKESAMMLTDYSSVGFDFSFLQKPVIYYQFDRDRFIGKRPSHLNLDEDLPGDITNDLDELLKMIEEYASHNFVMKDTYKIRARKFLKYSDRSSSKRIFELASNKSLKPKLLYRLQKQPIVKGIGNKFRESKYYFPAMKAAYTFMRVFLPVDKNLIVFESGVGKQYADSPRMIYEKILEEKLPYKKVWFVNKDVHFRDPDTRKVKRLSPAYYYYLAKAGYWVNNQNFPSYIKKSSQTTYLQTWHGTPLKKMLFDIEHVQGRNEGYTERVSRAVKNWDYLISPSAYATKAFRSAFHYEGEVLEVGYPRNDLFYQEEYTAVASRVREKLNLPADKKVILYAPTFRDNQTNGANKFTFEIPFDMEAMKEQLADEYILLLRLHVVISNKVRVPEELRDFVYNVSSYSDIQELLTVSDVLVTDYSSVMFDYANLKRPMLFYVYDFEEYRDNTRGFYMNFEQEAPGPLLQTSDELINALHRLKQVEDQYHEKYQQFYERYCHLEDGHATDRVVEKVFTKKEQ</sequence>
<evidence type="ECO:0000259" key="7">
    <source>
        <dbReference type="Pfam" id="PF18674"/>
    </source>
</evidence>
<dbReference type="PANTHER" id="PTHR37316:SF3">
    <property type="entry name" value="TEICHOIC ACID GLYCEROL-PHOSPHATE TRANSFERASE"/>
    <property type="match status" value="1"/>
</dbReference>
<keyword evidence="3" id="KW-1003">Cell membrane</keyword>
<evidence type="ECO:0000256" key="4">
    <source>
        <dbReference type="ARBA" id="ARBA00022679"/>
    </source>
</evidence>
<keyword evidence="6" id="KW-0472">Membrane</keyword>
<accession>A0A2S7N2D1</accession>
<dbReference type="AlphaFoldDB" id="A0A2S7N2D1"/>
<dbReference type="Gene3D" id="3.40.50.11820">
    <property type="match status" value="1"/>
</dbReference>
<dbReference type="Pfam" id="PF18674">
    <property type="entry name" value="TarS_C1"/>
    <property type="match status" value="1"/>
</dbReference>
<dbReference type="InterPro" id="IPR041038">
    <property type="entry name" value="TarS_C1"/>
</dbReference>
<dbReference type="GO" id="GO:0019350">
    <property type="term" value="P:teichoic acid biosynthetic process"/>
    <property type="evidence" value="ECO:0007669"/>
    <property type="project" value="UniProtKB-KW"/>
</dbReference>
<organism evidence="8 9">
    <name type="scientific">Pradoshia eiseniae</name>
    <dbReference type="NCBI Taxonomy" id="2064768"/>
    <lineage>
        <taxon>Bacteria</taxon>
        <taxon>Bacillati</taxon>
        <taxon>Bacillota</taxon>
        <taxon>Bacilli</taxon>
        <taxon>Bacillales</taxon>
        <taxon>Bacillaceae</taxon>
        <taxon>Pradoshia</taxon>
    </lineage>
</organism>
<evidence type="ECO:0000256" key="2">
    <source>
        <dbReference type="ARBA" id="ARBA00010488"/>
    </source>
</evidence>
<evidence type="ECO:0000313" key="8">
    <source>
        <dbReference type="EMBL" id="PQD96251.1"/>
    </source>
</evidence>
<evidence type="ECO:0000256" key="6">
    <source>
        <dbReference type="ARBA" id="ARBA00023136"/>
    </source>
</evidence>
<gene>
    <name evidence="8" type="ORF">CYL18_06545</name>
</gene>
<evidence type="ECO:0000256" key="3">
    <source>
        <dbReference type="ARBA" id="ARBA00022475"/>
    </source>
</evidence>
<reference evidence="8 9" key="1">
    <citation type="submission" date="2017-12" db="EMBL/GenBank/DDBJ databases">
        <title>Taxonomic description and draft genome of Pradoshia cofamensis Gen. nov., sp. nov., a thermotolerant bacillale isolated from anterior gut of earthworm Eisenia fetida.</title>
        <authorList>
            <person name="Saha T."/>
            <person name="Chakraborty R."/>
        </authorList>
    </citation>
    <scope>NUCLEOTIDE SEQUENCE [LARGE SCALE GENOMIC DNA]</scope>
    <source>
        <strain evidence="8 9">EAG3</strain>
    </source>
</reference>
<dbReference type="OrthoDB" id="396512at2"/>
<dbReference type="Gene3D" id="3.40.50.12580">
    <property type="match status" value="2"/>
</dbReference>
<keyword evidence="9" id="KW-1185">Reference proteome</keyword>
<dbReference type="EMBL" id="PKOZ01000002">
    <property type="protein sequence ID" value="PQD96251.1"/>
    <property type="molecule type" value="Genomic_DNA"/>
</dbReference>
<dbReference type="RefSeq" id="WP_104848678.1">
    <property type="nucleotide sequence ID" value="NZ_PKOZ01000002.1"/>
</dbReference>
<proteinExistence type="inferred from homology"/>
<keyword evidence="4 8" id="KW-0808">Transferase</keyword>
<evidence type="ECO:0000256" key="5">
    <source>
        <dbReference type="ARBA" id="ARBA00022944"/>
    </source>
</evidence>
<dbReference type="SUPFAM" id="SSF53756">
    <property type="entry name" value="UDP-Glycosyltransferase/glycogen phosphorylase"/>
    <property type="match status" value="2"/>
</dbReference>
<keyword evidence="5" id="KW-0777">Teichoic acid biosynthesis</keyword>
<name>A0A2S7N2D1_9BACI</name>
<feature type="domain" description="TarS C-terminal" evidence="7">
    <location>
        <begin position="173"/>
        <end position="316"/>
    </location>
</feature>
<dbReference type="InterPro" id="IPR007554">
    <property type="entry name" value="Glycerophosphate_synth"/>
</dbReference>
<dbReference type="Pfam" id="PF04464">
    <property type="entry name" value="Glyphos_transf"/>
    <property type="match status" value="2"/>
</dbReference>
<dbReference type="InterPro" id="IPR043148">
    <property type="entry name" value="TagF_C"/>
</dbReference>
<dbReference type="GO" id="GO:0005886">
    <property type="term" value="C:plasma membrane"/>
    <property type="evidence" value="ECO:0007669"/>
    <property type="project" value="UniProtKB-SubCell"/>
</dbReference>
<dbReference type="InterPro" id="IPR051612">
    <property type="entry name" value="Teichoic_Acid_Biosynth"/>
</dbReference>
<dbReference type="PANTHER" id="PTHR37316">
    <property type="entry name" value="TEICHOIC ACID GLYCEROL-PHOSPHATE PRIMASE"/>
    <property type="match status" value="1"/>
</dbReference>
<comment type="caution">
    <text evidence="8">The sequence shown here is derived from an EMBL/GenBank/DDBJ whole genome shotgun (WGS) entry which is preliminary data.</text>
</comment>
<dbReference type="GO" id="GO:0047355">
    <property type="term" value="F:CDP-glycerol glycerophosphotransferase activity"/>
    <property type="evidence" value="ECO:0007669"/>
    <property type="project" value="InterPro"/>
</dbReference>
<comment type="subcellular location">
    <subcellularLocation>
        <location evidence="1">Cell membrane</location>
        <topology evidence="1">Peripheral membrane protein</topology>
    </subcellularLocation>
</comment>
<dbReference type="InterPro" id="IPR043149">
    <property type="entry name" value="TagF_N"/>
</dbReference>
<dbReference type="Proteomes" id="UP000239663">
    <property type="component" value="Unassembled WGS sequence"/>
</dbReference>
<evidence type="ECO:0000313" key="9">
    <source>
        <dbReference type="Proteomes" id="UP000239663"/>
    </source>
</evidence>